<evidence type="ECO:0000256" key="3">
    <source>
        <dbReference type="ARBA" id="ARBA00022643"/>
    </source>
</evidence>
<feature type="binding site" evidence="7">
    <location>
        <position position="164"/>
    </location>
    <ligand>
        <name>glyoxylate</name>
        <dbReference type="ChEBI" id="CHEBI:36655"/>
    </ligand>
</feature>
<gene>
    <name evidence="9" type="ORF">RB602_02725</name>
</gene>
<evidence type="ECO:0000259" key="8">
    <source>
        <dbReference type="PROSITE" id="PS51349"/>
    </source>
</evidence>
<dbReference type="CDD" id="cd02809">
    <property type="entry name" value="alpha_hydroxyacid_oxid_FMN"/>
    <property type="match status" value="1"/>
</dbReference>
<sequence length="376" mass="39503">MVIAEVADFREAARRRVPHFLFEYIDGGSYQQVTLGRNVEDLADVTLGQWVLRDVSEVDPSITLFGQRLSLPLVLAPVGLAGLNARRGEVQAARAANVAGVPLCLSTVSACTIEEVAAESGQPPWFQLYMLRDRGFVTAMLDRAKAASCPALVFTVDLPVPGARYRDRRSGLTGAPGLSGQLQRLGQALAKPGWCWDVGLRGRPLTLGNVAGVLGSSAPLSDFLGWLADNFDPAATWKDLEWVRSQWSGPLIVKGILHPDDARAALAAGADGIVVSNHGGRQLDGAMSAVKALPGIVDTVGGDLVVLADGGVRSGLDVLRYLSLGADAVLAGRPWVWALGSAGERGVAQLIAMLDAELRAAMALTGETRLAAGSGK</sequence>
<dbReference type="SUPFAM" id="SSF51395">
    <property type="entry name" value="FMN-linked oxidoreductases"/>
    <property type="match status" value="1"/>
</dbReference>
<dbReference type="PANTHER" id="PTHR10578:SF85">
    <property type="entry name" value="L-LACTATE DEHYDROGENASE"/>
    <property type="match status" value="1"/>
</dbReference>
<evidence type="ECO:0000313" key="9">
    <source>
        <dbReference type="EMBL" id="WOE75647.1"/>
    </source>
</evidence>
<dbReference type="Proteomes" id="UP001302429">
    <property type="component" value="Chromosome"/>
</dbReference>
<evidence type="ECO:0000256" key="7">
    <source>
        <dbReference type="PIRSR" id="PIRSR000138-2"/>
    </source>
</evidence>
<evidence type="ECO:0000256" key="6">
    <source>
        <dbReference type="PIRSR" id="PIRSR000138-1"/>
    </source>
</evidence>
<dbReference type="InterPro" id="IPR008259">
    <property type="entry name" value="FMN_hydac_DH_AS"/>
</dbReference>
<dbReference type="PROSITE" id="PS00557">
    <property type="entry name" value="FMN_HYDROXY_ACID_DH_1"/>
    <property type="match status" value="1"/>
</dbReference>
<protein>
    <submittedName>
        <fullName evidence="9">L-lactate dehydrogenase</fullName>
        <ecNumber evidence="9">1.1.1.27</ecNumber>
    </submittedName>
</protein>
<evidence type="ECO:0000256" key="5">
    <source>
        <dbReference type="ARBA" id="ARBA00024042"/>
    </source>
</evidence>
<evidence type="ECO:0000256" key="1">
    <source>
        <dbReference type="ARBA" id="ARBA00001917"/>
    </source>
</evidence>
<dbReference type="PANTHER" id="PTHR10578">
    <property type="entry name" value="S -2-HYDROXY-ACID OXIDASE-RELATED"/>
    <property type="match status" value="1"/>
</dbReference>
<dbReference type="EC" id="1.1.1.27" evidence="9"/>
<dbReference type="InterPro" id="IPR037396">
    <property type="entry name" value="FMN_HAD"/>
</dbReference>
<dbReference type="InterPro" id="IPR013785">
    <property type="entry name" value="Aldolase_TIM"/>
</dbReference>
<accession>A0AA97I134</accession>
<dbReference type="InterPro" id="IPR012133">
    <property type="entry name" value="Alpha-hydoxy_acid_DH_FMN"/>
</dbReference>
<dbReference type="InterPro" id="IPR000262">
    <property type="entry name" value="FMN-dep_DH"/>
</dbReference>
<dbReference type="FunFam" id="3.20.20.70:FF:000029">
    <property type="entry name" value="L-lactate dehydrogenase"/>
    <property type="match status" value="1"/>
</dbReference>
<reference evidence="9 10" key="1">
    <citation type="submission" date="2023-10" db="EMBL/GenBank/DDBJ databases">
        <title>Complete genome sequence of a Sphingomonadaceae bacterium.</title>
        <authorList>
            <person name="Yan C."/>
        </authorList>
    </citation>
    <scope>NUCLEOTIDE SEQUENCE [LARGE SCALE GENOMIC DNA]</scope>
    <source>
        <strain evidence="9 10">SCSIO 66989</strain>
    </source>
</reference>
<feature type="binding site" evidence="7">
    <location>
        <position position="127"/>
    </location>
    <ligand>
        <name>FMN</name>
        <dbReference type="ChEBI" id="CHEBI:58210"/>
    </ligand>
</feature>
<evidence type="ECO:0000313" key="10">
    <source>
        <dbReference type="Proteomes" id="UP001302429"/>
    </source>
</evidence>
<dbReference type="AlphaFoldDB" id="A0AA97I134"/>
<feature type="binding site" evidence="7">
    <location>
        <position position="129"/>
    </location>
    <ligand>
        <name>glyoxylate</name>
        <dbReference type="ChEBI" id="CHEBI:36655"/>
    </ligand>
</feature>
<name>A0AA97I134_9SPHN</name>
<dbReference type="GO" id="GO:0005886">
    <property type="term" value="C:plasma membrane"/>
    <property type="evidence" value="ECO:0007669"/>
    <property type="project" value="TreeGrafter"/>
</dbReference>
<feature type="binding site" evidence="7">
    <location>
        <position position="276"/>
    </location>
    <ligand>
        <name>FMN</name>
        <dbReference type="ChEBI" id="CHEBI:58210"/>
    </ligand>
</feature>
<feature type="binding site" evidence="7">
    <location>
        <begin position="309"/>
        <end position="313"/>
    </location>
    <ligand>
        <name>FMN</name>
        <dbReference type="ChEBI" id="CHEBI:58210"/>
    </ligand>
</feature>
<dbReference type="Pfam" id="PF01070">
    <property type="entry name" value="FMN_dh"/>
    <property type="match status" value="1"/>
</dbReference>
<dbReference type="PIRSF" id="PIRSF000138">
    <property type="entry name" value="Al-hdrx_acd_dh"/>
    <property type="match status" value="1"/>
</dbReference>
<feature type="binding site" evidence="7">
    <location>
        <begin position="77"/>
        <end position="79"/>
    </location>
    <ligand>
        <name>FMN</name>
        <dbReference type="ChEBI" id="CHEBI:58210"/>
    </ligand>
</feature>
<dbReference type="GO" id="GO:0004459">
    <property type="term" value="F:L-lactate dehydrogenase (NAD+) activity"/>
    <property type="evidence" value="ECO:0007669"/>
    <property type="project" value="UniProtKB-EC"/>
</dbReference>
<feature type="binding site" evidence="7">
    <location>
        <position position="24"/>
    </location>
    <ligand>
        <name>glyoxylate</name>
        <dbReference type="ChEBI" id="CHEBI:36655"/>
    </ligand>
</feature>
<dbReference type="PROSITE" id="PS51349">
    <property type="entry name" value="FMN_HYDROXY_ACID_DH_2"/>
    <property type="match status" value="1"/>
</dbReference>
<keyword evidence="10" id="KW-1185">Reference proteome</keyword>
<keyword evidence="2 7" id="KW-0285">Flavoprotein</keyword>
<feature type="binding site" evidence="7">
    <location>
        <position position="106"/>
    </location>
    <ligand>
        <name>FMN</name>
        <dbReference type="ChEBI" id="CHEBI:58210"/>
    </ligand>
</feature>
<feature type="binding site" evidence="7">
    <location>
        <position position="155"/>
    </location>
    <ligand>
        <name>FMN</name>
        <dbReference type="ChEBI" id="CHEBI:58210"/>
    </ligand>
</feature>
<feature type="binding site" evidence="7">
    <location>
        <position position="278"/>
    </location>
    <ligand>
        <name>glyoxylate</name>
        <dbReference type="ChEBI" id="CHEBI:36655"/>
    </ligand>
</feature>
<feature type="binding site" evidence="7">
    <location>
        <position position="281"/>
    </location>
    <ligand>
        <name>glyoxylate</name>
        <dbReference type="ChEBI" id="CHEBI:36655"/>
    </ligand>
</feature>
<dbReference type="EMBL" id="CP136594">
    <property type="protein sequence ID" value="WOE75647.1"/>
    <property type="molecule type" value="Genomic_DNA"/>
</dbReference>
<dbReference type="GO" id="GO:0010181">
    <property type="term" value="F:FMN binding"/>
    <property type="evidence" value="ECO:0007669"/>
    <property type="project" value="InterPro"/>
</dbReference>
<comment type="cofactor">
    <cofactor evidence="1">
        <name>FMN</name>
        <dbReference type="ChEBI" id="CHEBI:58210"/>
    </cofactor>
</comment>
<keyword evidence="3 7" id="KW-0288">FMN</keyword>
<dbReference type="NCBIfam" id="NF008398">
    <property type="entry name" value="PRK11197.1"/>
    <property type="match status" value="1"/>
</dbReference>
<keyword evidence="4 9" id="KW-0560">Oxidoreductase</keyword>
<evidence type="ECO:0000256" key="4">
    <source>
        <dbReference type="ARBA" id="ARBA00023002"/>
    </source>
</evidence>
<proteinExistence type="inferred from homology"/>
<dbReference type="KEGG" id="acoa:RB602_02725"/>
<organism evidence="9 10">
    <name type="scientific">Alterisphingorhabdus coralli</name>
    <dbReference type="NCBI Taxonomy" id="3071408"/>
    <lineage>
        <taxon>Bacteria</taxon>
        <taxon>Pseudomonadati</taxon>
        <taxon>Pseudomonadota</taxon>
        <taxon>Alphaproteobacteria</taxon>
        <taxon>Sphingomonadales</taxon>
        <taxon>Sphingomonadaceae</taxon>
        <taxon>Alterisphingorhabdus (ex Yan et al. 2024)</taxon>
    </lineage>
</organism>
<dbReference type="RefSeq" id="WP_317082732.1">
    <property type="nucleotide sequence ID" value="NZ_CP136594.1"/>
</dbReference>
<dbReference type="GO" id="GO:0009060">
    <property type="term" value="P:aerobic respiration"/>
    <property type="evidence" value="ECO:0007669"/>
    <property type="project" value="TreeGrafter"/>
</dbReference>
<evidence type="ECO:0000256" key="2">
    <source>
        <dbReference type="ARBA" id="ARBA00022630"/>
    </source>
</evidence>
<comment type="similarity">
    <text evidence="5">Belongs to the FMN-dependent alpha-hydroxy acid dehydrogenase family.</text>
</comment>
<feature type="domain" description="FMN hydroxy acid dehydrogenase" evidence="8">
    <location>
        <begin position="1"/>
        <end position="376"/>
    </location>
</feature>
<dbReference type="Gene3D" id="3.20.20.70">
    <property type="entry name" value="Aldolase class I"/>
    <property type="match status" value="1"/>
</dbReference>
<feature type="binding site" evidence="7">
    <location>
        <position position="254"/>
    </location>
    <ligand>
        <name>FMN</name>
        <dbReference type="ChEBI" id="CHEBI:58210"/>
    </ligand>
</feature>
<feature type="active site" description="Proton acceptor" evidence="6">
    <location>
        <position position="278"/>
    </location>
</feature>
<feature type="binding site" evidence="7">
    <location>
        <begin position="332"/>
        <end position="333"/>
    </location>
    <ligand>
        <name>FMN</name>
        <dbReference type="ChEBI" id="CHEBI:58210"/>
    </ligand>
</feature>